<reference evidence="2 3" key="1">
    <citation type="journal article" date="2012" name="Stand. Genomic Sci.">
        <title>Genome sequence of the soil bacterium Saccharomonospora azurea type strain (NA-128(T)).</title>
        <authorList>
            <person name="Klenk H.P."/>
            <person name="Held B."/>
            <person name="Lucas S."/>
            <person name="Lapidus A."/>
            <person name="Copeland A."/>
            <person name="Hammon N."/>
            <person name="Pitluck S."/>
            <person name="Goodwin L.A."/>
            <person name="Han C."/>
            <person name="Tapia R."/>
            <person name="Brambilla E.M."/>
            <person name="Potter G."/>
            <person name="Land M."/>
            <person name="Ivanova N."/>
            <person name="Rohde M."/>
            <person name="Goker M."/>
            <person name="Detter J.C."/>
            <person name="Kyrpides N.C."/>
            <person name="Woyke T."/>
        </authorList>
    </citation>
    <scope>NUCLEOTIDE SEQUENCE [LARGE SCALE GENOMIC DNA]</scope>
    <source>
        <strain evidence="2 3">NA-128</strain>
    </source>
</reference>
<name>H8GAM3_9PSEU</name>
<dbReference type="OrthoDB" id="9804819at2"/>
<dbReference type="Gene3D" id="3.40.50.1820">
    <property type="entry name" value="alpha/beta hydrolase"/>
    <property type="match status" value="1"/>
</dbReference>
<dbReference type="EMBL" id="CM001466">
    <property type="protein sequence ID" value="EHY87589.1"/>
    <property type="molecule type" value="Genomic_DNA"/>
</dbReference>
<proteinExistence type="predicted"/>
<dbReference type="AlphaFoldDB" id="H8GAM3"/>
<evidence type="ECO:0000259" key="1">
    <source>
        <dbReference type="Pfam" id="PF00561"/>
    </source>
</evidence>
<dbReference type="HOGENOM" id="CLU_020336_50_5_11"/>
<dbReference type="InterPro" id="IPR000073">
    <property type="entry name" value="AB_hydrolase_1"/>
</dbReference>
<evidence type="ECO:0000313" key="2">
    <source>
        <dbReference type="EMBL" id="EHY87589.1"/>
    </source>
</evidence>
<dbReference type="RefSeq" id="WP_005438564.1">
    <property type="nucleotide sequence ID" value="NZ_CM001466.1"/>
</dbReference>
<gene>
    <name evidence="2" type="ORF">SacazDRAFT_00639</name>
</gene>
<dbReference type="PANTHER" id="PTHR43194">
    <property type="entry name" value="HYDROLASE ALPHA/BETA FOLD FAMILY"/>
    <property type="match status" value="1"/>
</dbReference>
<feature type="domain" description="AB hydrolase-1" evidence="1">
    <location>
        <begin position="24"/>
        <end position="132"/>
    </location>
</feature>
<dbReference type="PANTHER" id="PTHR43194:SF2">
    <property type="entry name" value="PEROXISOMAL MEMBRANE PROTEIN LPX1"/>
    <property type="match status" value="1"/>
</dbReference>
<dbReference type="SUPFAM" id="SSF53474">
    <property type="entry name" value="alpha/beta-Hydrolases"/>
    <property type="match status" value="1"/>
</dbReference>
<evidence type="ECO:0000313" key="3">
    <source>
        <dbReference type="Proteomes" id="UP000004705"/>
    </source>
</evidence>
<dbReference type="Pfam" id="PF00561">
    <property type="entry name" value="Abhydrolase_1"/>
    <property type="match status" value="1"/>
</dbReference>
<dbReference type="Proteomes" id="UP000004705">
    <property type="component" value="Chromosome"/>
</dbReference>
<organism evidence="2 3">
    <name type="scientific">Saccharomonospora azurea NA-128</name>
    <dbReference type="NCBI Taxonomy" id="882081"/>
    <lineage>
        <taxon>Bacteria</taxon>
        <taxon>Bacillati</taxon>
        <taxon>Actinomycetota</taxon>
        <taxon>Actinomycetes</taxon>
        <taxon>Pseudonocardiales</taxon>
        <taxon>Pseudonocardiaceae</taxon>
        <taxon>Saccharomonospora</taxon>
    </lineage>
</organism>
<sequence>MPCFRAADGVEISYRCWEQDSALPLVLLHHGFVASGRTNWEAPGIVRKLTEAGRRVATIDARGHGSSGKPHDPASYGEDRMAEDVSTLLDVLDEPAVDLVGYSMGAVVAVLTAVRDRRVRRLVVAGVGASVVELGGVDTRVLPAGALRRVLEADDPASVADSPAASFRAFADAIGGDRVALAAHAAA</sequence>
<protein>
    <submittedName>
        <fullName evidence="2">Lysophospholipase</fullName>
    </submittedName>
</protein>
<feature type="non-terminal residue" evidence="2">
    <location>
        <position position="187"/>
    </location>
</feature>
<dbReference type="GO" id="GO:0003824">
    <property type="term" value="F:catalytic activity"/>
    <property type="evidence" value="ECO:0007669"/>
    <property type="project" value="UniProtKB-ARBA"/>
</dbReference>
<keyword evidence="3" id="KW-1185">Reference proteome</keyword>
<dbReference type="InterPro" id="IPR050228">
    <property type="entry name" value="Carboxylesterase_BioH"/>
</dbReference>
<accession>H8GAM3</accession>
<dbReference type="InterPro" id="IPR029058">
    <property type="entry name" value="AB_hydrolase_fold"/>
</dbReference>